<accession>A0ABQ5TDE7</accession>
<keyword evidence="2" id="KW-1185">Reference proteome</keyword>
<name>A0ABQ5TDE7_9BACI</name>
<gene>
    <name evidence="1" type="ORF">MACH08_05120</name>
</gene>
<organism evidence="1 2">
    <name type="scientific">Oceanobacillus kimchii</name>
    <dbReference type="NCBI Taxonomy" id="746691"/>
    <lineage>
        <taxon>Bacteria</taxon>
        <taxon>Bacillati</taxon>
        <taxon>Bacillota</taxon>
        <taxon>Bacilli</taxon>
        <taxon>Bacillales</taxon>
        <taxon>Bacillaceae</taxon>
        <taxon>Oceanobacillus</taxon>
    </lineage>
</organism>
<reference evidence="1 2" key="1">
    <citation type="submission" date="2023-02" db="EMBL/GenBank/DDBJ databases">
        <title>Oceanobacillus kimchii IFOP_LL358 isolated form Alexandrium catenella lab strain.</title>
        <authorList>
            <person name="Gajardo G."/>
            <person name="Ueki S."/>
            <person name="Maruyama F."/>
        </authorList>
    </citation>
    <scope>NUCLEOTIDE SEQUENCE [LARGE SCALE GENOMIC DNA]</scope>
    <source>
        <strain evidence="1 2">IFOP_LL358</strain>
    </source>
</reference>
<dbReference type="Proteomes" id="UP001275436">
    <property type="component" value="Unassembled WGS sequence"/>
</dbReference>
<evidence type="ECO:0000313" key="1">
    <source>
        <dbReference type="EMBL" id="GLO64728.1"/>
    </source>
</evidence>
<dbReference type="EMBL" id="BSKO01000001">
    <property type="protein sequence ID" value="GLO64728.1"/>
    <property type="molecule type" value="Genomic_DNA"/>
</dbReference>
<dbReference type="RefSeq" id="WP_317957663.1">
    <property type="nucleotide sequence ID" value="NZ_BSKO01000001.1"/>
</dbReference>
<sequence length="100" mass="11513">MSDHLQNSIVSFAETARSQEDKGISKYGKKLEPLDGYDWLQMAKEEQVDGFQYLEAEAVKRKHIATRIRALIEHSTLARWSKSEINHLLDELEGVENIVK</sequence>
<protein>
    <submittedName>
        <fullName evidence="1">Uncharacterized protein</fullName>
    </submittedName>
</protein>
<proteinExistence type="predicted"/>
<comment type="caution">
    <text evidence="1">The sequence shown here is derived from an EMBL/GenBank/DDBJ whole genome shotgun (WGS) entry which is preliminary data.</text>
</comment>
<evidence type="ECO:0000313" key="2">
    <source>
        <dbReference type="Proteomes" id="UP001275436"/>
    </source>
</evidence>